<protein>
    <submittedName>
        <fullName evidence="4">Baseplate J/gp47 family protein</fullName>
    </submittedName>
</protein>
<dbReference type="EMBL" id="JBHTJZ010000011">
    <property type="protein sequence ID" value="MFD0959796.1"/>
    <property type="molecule type" value="Genomic_DNA"/>
</dbReference>
<gene>
    <name evidence="4" type="ORF">ACFQ2I_10380</name>
</gene>
<evidence type="ECO:0000313" key="4">
    <source>
        <dbReference type="EMBL" id="MFD0959796.1"/>
    </source>
</evidence>
<evidence type="ECO:0000259" key="2">
    <source>
        <dbReference type="Pfam" id="PF26078"/>
    </source>
</evidence>
<reference evidence="5" key="1">
    <citation type="journal article" date="2019" name="Int. J. Syst. Evol. Microbiol.">
        <title>The Global Catalogue of Microorganisms (GCM) 10K type strain sequencing project: providing services to taxonomists for standard genome sequencing and annotation.</title>
        <authorList>
            <consortium name="The Broad Institute Genomics Platform"/>
            <consortium name="The Broad Institute Genome Sequencing Center for Infectious Disease"/>
            <person name="Wu L."/>
            <person name="Ma J."/>
        </authorList>
    </citation>
    <scope>NUCLEOTIDE SEQUENCE [LARGE SCALE GENOMIC DNA]</scope>
    <source>
        <strain evidence="5">CCUG 59129</strain>
    </source>
</reference>
<dbReference type="Proteomes" id="UP001596989">
    <property type="component" value="Unassembled WGS sequence"/>
</dbReference>
<evidence type="ECO:0000313" key="5">
    <source>
        <dbReference type="Proteomes" id="UP001596989"/>
    </source>
</evidence>
<proteinExistence type="inferred from homology"/>
<dbReference type="Pfam" id="PF26079">
    <property type="entry name" value="Baseplate_J_C"/>
    <property type="match status" value="1"/>
</dbReference>
<feature type="domain" description="Baseplate J-like C-terminal" evidence="3">
    <location>
        <begin position="268"/>
        <end position="357"/>
    </location>
</feature>
<dbReference type="PANTHER" id="PTHR37829:SF3">
    <property type="entry name" value="PROTEIN JAYE-RELATED"/>
    <property type="match status" value="1"/>
</dbReference>
<dbReference type="InterPro" id="IPR058530">
    <property type="entry name" value="Baseplate_J-like_C"/>
</dbReference>
<organism evidence="4 5">
    <name type="scientific">Paenibacillus chungangensis</name>
    <dbReference type="NCBI Taxonomy" id="696535"/>
    <lineage>
        <taxon>Bacteria</taxon>
        <taxon>Bacillati</taxon>
        <taxon>Bacillota</taxon>
        <taxon>Bacilli</taxon>
        <taxon>Bacillales</taxon>
        <taxon>Paenibacillaceae</taxon>
        <taxon>Paenibacillus</taxon>
    </lineage>
</organism>
<dbReference type="InterPro" id="IPR052399">
    <property type="entry name" value="Phage_Baseplate_Assmbl_Protein"/>
</dbReference>
<evidence type="ECO:0000259" key="3">
    <source>
        <dbReference type="Pfam" id="PF26079"/>
    </source>
</evidence>
<keyword evidence="5" id="KW-1185">Reference proteome</keyword>
<dbReference type="PANTHER" id="PTHR37829">
    <property type="entry name" value="PHAGE-LIKE ELEMENT PBSX PROTEIN XKDT"/>
    <property type="match status" value="1"/>
</dbReference>
<feature type="domain" description="Baseplate J-like central" evidence="2">
    <location>
        <begin position="182"/>
        <end position="261"/>
    </location>
</feature>
<comment type="caution">
    <text evidence="4">The sequence shown here is derived from an EMBL/GenBank/DDBJ whole genome shotgun (WGS) entry which is preliminary data.</text>
</comment>
<dbReference type="Pfam" id="PF26078">
    <property type="entry name" value="Baseplate_J_M"/>
    <property type="match status" value="1"/>
</dbReference>
<dbReference type="RefSeq" id="WP_377564057.1">
    <property type="nucleotide sequence ID" value="NZ_JBHTJZ010000011.1"/>
</dbReference>
<dbReference type="InterPro" id="IPR058531">
    <property type="entry name" value="Baseplate_J_M"/>
</dbReference>
<evidence type="ECO:0000256" key="1">
    <source>
        <dbReference type="ARBA" id="ARBA00038087"/>
    </source>
</evidence>
<sequence>MYSSESMDVILQRMLDRVPSGIDKREGSIIYDALAPAAAELAQLYMELELNDSLSFADTATGEYLTRIASQFGVNRRAATYAKRAALFYGAGDSPMAVVSGSRFAKDRLVYIVGQEMGTGEYMVTCEQEGSIGNERFGELLPLQYVEGLARAELGEVLVPGVDEEGDEALRQRYYAAVNEPAFGGNVAQYKAILNDMDGVGASKIYPVWNGGGTVKAAIISGDWREPSSTLLSEVQTKLDPSGSSGEGLGLAPIGHQVTVAGVSESAVNVETTLTLALGTTVGQVQDEVEEVMAAYMLDIRRTWAEQSQLVVRVAQVDARLLGVEGVEDVNGTALNGAAENMVLGGDEVPVMGTVTLHVQ</sequence>
<accession>A0ABW3HQP0</accession>
<comment type="similarity">
    <text evidence="1">Belongs to the Mu gp47/PBSX XkdT family.</text>
</comment>
<name>A0ABW3HQP0_9BACL</name>